<evidence type="ECO:0000256" key="1">
    <source>
        <dbReference type="SAM" id="MobiDB-lite"/>
    </source>
</evidence>
<evidence type="ECO:0000313" key="2">
    <source>
        <dbReference type="EMBL" id="OAB78928.1"/>
    </source>
</evidence>
<proteinExistence type="predicted"/>
<organism evidence="2 3">
    <name type="scientific">Cochleicola gelatinilyticus</name>
    <dbReference type="NCBI Taxonomy" id="1763537"/>
    <lineage>
        <taxon>Bacteria</taxon>
        <taxon>Pseudomonadati</taxon>
        <taxon>Bacteroidota</taxon>
        <taxon>Flavobacteriia</taxon>
        <taxon>Flavobacteriales</taxon>
        <taxon>Flavobacteriaceae</taxon>
        <taxon>Cochleicola</taxon>
    </lineage>
</organism>
<dbReference type="AlphaFoldDB" id="A0A167HSU7"/>
<feature type="compositionally biased region" description="Basic and acidic residues" evidence="1">
    <location>
        <begin position="27"/>
        <end position="42"/>
    </location>
</feature>
<feature type="region of interest" description="Disordered" evidence="1">
    <location>
        <begin position="27"/>
        <end position="50"/>
    </location>
</feature>
<sequence>MALFLKIIAVSSILLFYGCDTSETTKQKSRSKDQAHINKETPSEATSNSRMLSQQFKEYWFSGTAELTSYQLSIERYGELREGTAMTIFVTEDFLPNIQVKANRSNDTTMPVLKVNKTKNFLTGIYPYSIMSSTFSPLTQEQHAIKISTSVQEWCGQTYMQLNNRDQYEIITHSYFEGEADQEKTLPKTWLENEFWNRIRINPEELPTGDITVIPAFDFTRMYHKELKAYKAFAALRQGDSITNFTINYSELQRQLSISFNNKFPYEIERWEETNGINPNDTTRLKTTAIKMKRIKTPYWQQNSNKDIVLRDSLNLKS</sequence>
<dbReference type="PROSITE" id="PS51257">
    <property type="entry name" value="PROKAR_LIPOPROTEIN"/>
    <property type="match status" value="1"/>
</dbReference>
<name>A0A167HSU7_9FLAO</name>
<dbReference type="OrthoDB" id="5496093at2"/>
<dbReference type="Proteomes" id="UP000077013">
    <property type="component" value="Unassembled WGS sequence"/>
</dbReference>
<comment type="caution">
    <text evidence="2">The sequence shown here is derived from an EMBL/GenBank/DDBJ whole genome shotgun (WGS) entry which is preliminary data.</text>
</comment>
<dbReference type="EMBL" id="LRXL01000037">
    <property type="protein sequence ID" value="OAB78928.1"/>
    <property type="molecule type" value="Genomic_DNA"/>
</dbReference>
<gene>
    <name evidence="2" type="ORF">ULVI_10145</name>
</gene>
<reference evidence="2 3" key="1">
    <citation type="submission" date="2016-02" db="EMBL/GenBank/DDBJ databases">
        <title>Ulvibacter sp. LPB0005, isolated from Thais luteostoma.</title>
        <authorList>
            <person name="Shin S.-K."/>
            <person name="Yi H."/>
        </authorList>
    </citation>
    <scope>NUCLEOTIDE SEQUENCE [LARGE SCALE GENOMIC DNA]</scope>
    <source>
        <strain evidence="2 3">LPB0005</strain>
    </source>
</reference>
<dbReference type="RefSeq" id="WP_068592394.1">
    <property type="nucleotide sequence ID" value="NZ_LRXL01000037.1"/>
</dbReference>
<dbReference type="STRING" id="1763537.ULVI_10145"/>
<evidence type="ECO:0000313" key="3">
    <source>
        <dbReference type="Proteomes" id="UP000077013"/>
    </source>
</evidence>
<keyword evidence="3" id="KW-1185">Reference proteome</keyword>
<protein>
    <submittedName>
        <fullName evidence="2">Septum formation inhibitor Maf</fullName>
    </submittedName>
</protein>
<accession>A0A167HSU7</accession>